<dbReference type="Pfam" id="PF12974">
    <property type="entry name" value="Phosphonate-bd"/>
    <property type="match status" value="1"/>
</dbReference>
<accession>A0A369WCH7</accession>
<organism evidence="2 3">
    <name type="scientific">Motiliproteus coralliicola</name>
    <dbReference type="NCBI Taxonomy" id="2283196"/>
    <lineage>
        <taxon>Bacteria</taxon>
        <taxon>Pseudomonadati</taxon>
        <taxon>Pseudomonadota</taxon>
        <taxon>Gammaproteobacteria</taxon>
        <taxon>Oceanospirillales</taxon>
        <taxon>Oceanospirillaceae</taxon>
        <taxon>Motiliproteus</taxon>
    </lineage>
</organism>
<feature type="chain" id="PRO_5016959379" evidence="1">
    <location>
        <begin position="27"/>
        <end position="284"/>
    </location>
</feature>
<evidence type="ECO:0000313" key="3">
    <source>
        <dbReference type="Proteomes" id="UP000253769"/>
    </source>
</evidence>
<dbReference type="PANTHER" id="PTHR35841">
    <property type="entry name" value="PHOSPHONATES-BINDING PERIPLASMIC PROTEIN"/>
    <property type="match status" value="1"/>
</dbReference>
<evidence type="ECO:0000256" key="1">
    <source>
        <dbReference type="SAM" id="SignalP"/>
    </source>
</evidence>
<sequence>MGFLCRSLVKTAVLLSTLVLSHTSFAHHEIGNEKSYTLGVVPQFEQRKLFQIWQPIVDELEKRTGFNIHLQGSPRIPEFEKSFIAGEYDFVYMNPFHSLRASASQGYIPLIRDGGRELYGVLVVRSDSDIQSIDDLDGKRIAFPAPNAFGASLMIRADLDRKHSINFVPSYVQTHSSVYLNVALRQVQAGGGVMSTLRAQKPELSDKLRVLYETQRVAPHPISAHPRVPETDRQLLQQALLSLSKEATGKKLLSAIPIREAVKASSSDYEKMLDWGLDHYWVSH</sequence>
<dbReference type="RefSeq" id="WP_114695776.1">
    <property type="nucleotide sequence ID" value="NZ_QQOH01000003.1"/>
</dbReference>
<reference evidence="2 3" key="1">
    <citation type="submission" date="2018-07" db="EMBL/GenBank/DDBJ databases">
        <title>Motiliproteus coralliicola sp. nov., a bacterium isolated from Coral.</title>
        <authorList>
            <person name="Wang G."/>
        </authorList>
    </citation>
    <scope>NUCLEOTIDE SEQUENCE [LARGE SCALE GENOMIC DNA]</scope>
    <source>
        <strain evidence="2 3">C34</strain>
    </source>
</reference>
<dbReference type="OrthoDB" id="5343002at2"/>
<dbReference type="PANTHER" id="PTHR35841:SF1">
    <property type="entry name" value="PHOSPHONATES-BINDING PERIPLASMIC PROTEIN"/>
    <property type="match status" value="1"/>
</dbReference>
<dbReference type="EMBL" id="QQOH01000003">
    <property type="protein sequence ID" value="RDE19432.1"/>
    <property type="molecule type" value="Genomic_DNA"/>
</dbReference>
<keyword evidence="1" id="KW-0732">Signal</keyword>
<keyword evidence="3" id="KW-1185">Reference proteome</keyword>
<comment type="caution">
    <text evidence="2">The sequence shown here is derived from an EMBL/GenBank/DDBJ whole genome shotgun (WGS) entry which is preliminary data.</text>
</comment>
<proteinExistence type="predicted"/>
<name>A0A369WCH7_9GAMM</name>
<dbReference type="AlphaFoldDB" id="A0A369WCH7"/>
<protein>
    <submittedName>
        <fullName evidence="2">Phosphate/phosphite/phosphonate ABC transporter substrate-binding protein</fullName>
    </submittedName>
</protein>
<dbReference type="Proteomes" id="UP000253769">
    <property type="component" value="Unassembled WGS sequence"/>
</dbReference>
<feature type="signal peptide" evidence="1">
    <location>
        <begin position="1"/>
        <end position="26"/>
    </location>
</feature>
<evidence type="ECO:0000313" key="2">
    <source>
        <dbReference type="EMBL" id="RDE19432.1"/>
    </source>
</evidence>
<gene>
    <name evidence="2" type="ORF">DV711_11090</name>
</gene>
<dbReference type="SUPFAM" id="SSF53850">
    <property type="entry name" value="Periplasmic binding protein-like II"/>
    <property type="match status" value="1"/>
</dbReference>
<dbReference type="Gene3D" id="3.40.190.10">
    <property type="entry name" value="Periplasmic binding protein-like II"/>
    <property type="match status" value="2"/>
</dbReference>